<accession>A0A382F6P4</accession>
<dbReference type="GO" id="GO:0034017">
    <property type="term" value="F:trans-2-decenoyl-acyl-carrier-protein isomerase activity"/>
    <property type="evidence" value="ECO:0007669"/>
    <property type="project" value="UniProtKB-EC"/>
</dbReference>
<dbReference type="UniPathway" id="UPA00094"/>
<dbReference type="PANTHER" id="PTHR30272:SF8">
    <property type="entry name" value="3-HYDROXYDECANOYL-[ACYL-CARRIER-PROTEIN] DEHYDRATASE"/>
    <property type="match status" value="1"/>
</dbReference>
<sequence>MTRKNSYCKEDLIDSGLGNLFGVEMGKLPTPPMLMIDRILHISDTGGKYGKGEIKAELDVTDDLWFFDCHFKGDPVMPGCLGLDGMWQLVGFFLTWIGGKGRGRALGVRDLKFKGQVRPYHEKVIYKIDIKKLLSRGGKHMIWADGELSTDLDRIIYFAKNLQVGLFNNLTYDFGGDPDLDSF</sequence>
<keyword evidence="10" id="KW-0276">Fatty acid metabolism</keyword>
<name>A0A382F6P4_9ZZZZ</name>
<dbReference type="InterPro" id="IPR010083">
    <property type="entry name" value="FabA"/>
</dbReference>
<evidence type="ECO:0000256" key="5">
    <source>
        <dbReference type="ARBA" id="ARBA00011738"/>
    </source>
</evidence>
<evidence type="ECO:0000256" key="4">
    <source>
        <dbReference type="ARBA" id="ARBA00006714"/>
    </source>
</evidence>
<dbReference type="SUPFAM" id="SSF54637">
    <property type="entry name" value="Thioesterase/thiol ester dehydrase-isomerase"/>
    <property type="match status" value="1"/>
</dbReference>
<dbReference type="Pfam" id="PF07977">
    <property type="entry name" value="FabA"/>
    <property type="match status" value="1"/>
</dbReference>
<keyword evidence="12" id="KW-0275">Fatty acid biosynthesis</keyword>
<dbReference type="GO" id="GO:0006633">
    <property type="term" value="P:fatty acid biosynthetic process"/>
    <property type="evidence" value="ECO:0007669"/>
    <property type="project" value="UniProtKB-UniPathway"/>
</dbReference>
<evidence type="ECO:0000256" key="14">
    <source>
        <dbReference type="ARBA" id="ARBA00023239"/>
    </source>
</evidence>
<dbReference type="InterPro" id="IPR029069">
    <property type="entry name" value="HotDog_dom_sf"/>
</dbReference>
<evidence type="ECO:0000256" key="9">
    <source>
        <dbReference type="ARBA" id="ARBA00022516"/>
    </source>
</evidence>
<evidence type="ECO:0000256" key="10">
    <source>
        <dbReference type="ARBA" id="ARBA00022832"/>
    </source>
</evidence>
<dbReference type="EC" id="5.3.3.14" evidence="6"/>
<protein>
    <recommendedName>
        <fullName evidence="7">3-hydroxydecanoyl-[acyl-carrier-protein] dehydratase</fullName>
        <ecNumber evidence="6">5.3.3.14</ecNumber>
    </recommendedName>
    <alternativeName>
        <fullName evidence="16">3-hydroxyacyl-[acyl-carrier-protein] dehydratase FabA</fullName>
    </alternativeName>
    <alternativeName>
        <fullName evidence="17">Beta-hydroxydecanoyl thioester dehydrase</fullName>
    </alternativeName>
    <alternativeName>
        <fullName evidence="15">Trans-2-decenoyl-[acyl-carrier-protein] isomerase</fullName>
    </alternativeName>
</protein>
<keyword evidence="14" id="KW-0456">Lyase</keyword>
<keyword evidence="11" id="KW-0443">Lipid metabolism</keyword>
<dbReference type="Gene3D" id="3.10.129.10">
    <property type="entry name" value="Hotdog Thioesterase"/>
    <property type="match status" value="1"/>
</dbReference>
<evidence type="ECO:0000256" key="15">
    <source>
        <dbReference type="ARBA" id="ARBA00031656"/>
    </source>
</evidence>
<evidence type="ECO:0000256" key="1">
    <source>
        <dbReference type="ARBA" id="ARBA00001055"/>
    </source>
</evidence>
<comment type="pathway">
    <text evidence="3">Lipid metabolism; fatty acid biosynthesis.</text>
</comment>
<comment type="catalytic activity">
    <reaction evidence="1">
        <text>a (3R)-hydroxyacyl-[ACP] = a (2E)-enoyl-[ACP] + H2O</text>
        <dbReference type="Rhea" id="RHEA:13097"/>
        <dbReference type="Rhea" id="RHEA-COMP:9925"/>
        <dbReference type="Rhea" id="RHEA-COMP:9945"/>
        <dbReference type="ChEBI" id="CHEBI:15377"/>
        <dbReference type="ChEBI" id="CHEBI:78784"/>
        <dbReference type="ChEBI" id="CHEBI:78827"/>
        <dbReference type="EC" id="4.2.1.59"/>
    </reaction>
</comment>
<evidence type="ECO:0000256" key="3">
    <source>
        <dbReference type="ARBA" id="ARBA00005194"/>
    </source>
</evidence>
<evidence type="ECO:0000256" key="7">
    <source>
        <dbReference type="ARBA" id="ARBA00017810"/>
    </source>
</evidence>
<reference evidence="18" key="1">
    <citation type="submission" date="2018-05" db="EMBL/GenBank/DDBJ databases">
        <authorList>
            <person name="Lanie J.A."/>
            <person name="Ng W.-L."/>
            <person name="Kazmierczak K.M."/>
            <person name="Andrzejewski T.M."/>
            <person name="Davidsen T.M."/>
            <person name="Wayne K.J."/>
            <person name="Tettelin H."/>
            <person name="Glass J.I."/>
            <person name="Rusch D."/>
            <person name="Podicherti R."/>
            <person name="Tsui H.-C.T."/>
            <person name="Winkler M.E."/>
        </authorList>
    </citation>
    <scope>NUCLEOTIDE SEQUENCE</scope>
</reference>
<organism evidence="18">
    <name type="scientific">marine metagenome</name>
    <dbReference type="NCBI Taxonomy" id="408172"/>
    <lineage>
        <taxon>unclassified sequences</taxon>
        <taxon>metagenomes</taxon>
        <taxon>ecological metagenomes</taxon>
    </lineage>
</organism>
<comment type="subunit">
    <text evidence="5">Homodimer.</text>
</comment>
<gene>
    <name evidence="18" type="ORF">METZ01_LOCUS210858</name>
</gene>
<dbReference type="NCBIfam" id="NF003509">
    <property type="entry name" value="PRK05174.1"/>
    <property type="match status" value="1"/>
</dbReference>
<comment type="subcellular location">
    <subcellularLocation>
        <location evidence="2">Cytoplasm</location>
    </subcellularLocation>
</comment>
<keyword evidence="8" id="KW-0963">Cytoplasm</keyword>
<proteinExistence type="inferred from homology"/>
<evidence type="ECO:0000256" key="13">
    <source>
        <dbReference type="ARBA" id="ARBA00023235"/>
    </source>
</evidence>
<dbReference type="InterPro" id="IPR013114">
    <property type="entry name" value="FabA_FabZ"/>
</dbReference>
<dbReference type="GO" id="GO:0005737">
    <property type="term" value="C:cytoplasm"/>
    <property type="evidence" value="ECO:0007669"/>
    <property type="project" value="UniProtKB-SubCell"/>
</dbReference>
<evidence type="ECO:0000256" key="16">
    <source>
        <dbReference type="ARBA" id="ARBA00032302"/>
    </source>
</evidence>
<dbReference type="AlphaFoldDB" id="A0A382F6P4"/>
<evidence type="ECO:0000256" key="2">
    <source>
        <dbReference type="ARBA" id="ARBA00004496"/>
    </source>
</evidence>
<comment type="similarity">
    <text evidence="4">Belongs to the thioester dehydratase family. FabA subfamily.</text>
</comment>
<dbReference type="NCBIfam" id="TIGR01749">
    <property type="entry name" value="fabA"/>
    <property type="match status" value="1"/>
</dbReference>
<evidence type="ECO:0000256" key="17">
    <source>
        <dbReference type="ARBA" id="ARBA00032821"/>
    </source>
</evidence>
<keyword evidence="13" id="KW-0413">Isomerase</keyword>
<evidence type="ECO:0000256" key="8">
    <source>
        <dbReference type="ARBA" id="ARBA00022490"/>
    </source>
</evidence>
<evidence type="ECO:0000313" key="18">
    <source>
        <dbReference type="EMBL" id="SVB58004.1"/>
    </source>
</evidence>
<evidence type="ECO:0000256" key="12">
    <source>
        <dbReference type="ARBA" id="ARBA00023160"/>
    </source>
</evidence>
<evidence type="ECO:0000256" key="6">
    <source>
        <dbReference type="ARBA" id="ARBA00012677"/>
    </source>
</evidence>
<evidence type="ECO:0000256" key="11">
    <source>
        <dbReference type="ARBA" id="ARBA00023098"/>
    </source>
</evidence>
<dbReference type="PANTHER" id="PTHR30272">
    <property type="entry name" value="3-HYDROXYACYL-[ACYL-CARRIER-PROTEIN] DEHYDRATASE"/>
    <property type="match status" value="1"/>
</dbReference>
<dbReference type="GO" id="GO:0019171">
    <property type="term" value="F:(3R)-hydroxyacyl-[acyl-carrier-protein] dehydratase activity"/>
    <property type="evidence" value="ECO:0007669"/>
    <property type="project" value="UniProtKB-EC"/>
</dbReference>
<keyword evidence="9" id="KW-0444">Lipid biosynthesis</keyword>
<dbReference type="EMBL" id="UINC01048009">
    <property type="protein sequence ID" value="SVB58004.1"/>
    <property type="molecule type" value="Genomic_DNA"/>
</dbReference>